<dbReference type="InterPro" id="IPR025991">
    <property type="entry name" value="Chemoreceptor_zinc-bind_dom"/>
</dbReference>
<keyword evidence="3" id="KW-0175">Coiled coil</keyword>
<protein>
    <submittedName>
        <fullName evidence="5">Chemotaxis protein</fullName>
    </submittedName>
</protein>
<proteinExistence type="predicted"/>
<name>A0A2V1JXI9_9BURK</name>
<dbReference type="InterPro" id="IPR004089">
    <property type="entry name" value="MCPsignal_dom"/>
</dbReference>
<evidence type="ECO:0000313" key="5">
    <source>
        <dbReference type="EMBL" id="PWF22214.1"/>
    </source>
</evidence>
<dbReference type="Gene3D" id="6.10.250.3200">
    <property type="match status" value="1"/>
</dbReference>
<dbReference type="PANTHER" id="PTHR32089">
    <property type="entry name" value="METHYL-ACCEPTING CHEMOTAXIS PROTEIN MCPB"/>
    <property type="match status" value="1"/>
</dbReference>
<dbReference type="PANTHER" id="PTHR32089:SF70">
    <property type="entry name" value="ENERGY TAXIS MODULATING METHYL ACCEPTING SENSORY TRANSDUCER"/>
    <property type="match status" value="1"/>
</dbReference>
<comment type="caution">
    <text evidence="5">The sequence shown here is derived from an EMBL/GenBank/DDBJ whole genome shotgun (WGS) entry which is preliminary data.</text>
</comment>
<dbReference type="SMART" id="SM00283">
    <property type="entry name" value="MA"/>
    <property type="match status" value="1"/>
</dbReference>
<dbReference type="GO" id="GO:0007165">
    <property type="term" value="P:signal transduction"/>
    <property type="evidence" value="ECO:0007669"/>
    <property type="project" value="UniProtKB-KW"/>
</dbReference>
<organism evidence="5 6">
    <name type="scientific">Corticimicrobacter populi</name>
    <dbReference type="NCBI Taxonomy" id="2175229"/>
    <lineage>
        <taxon>Bacteria</taxon>
        <taxon>Pseudomonadati</taxon>
        <taxon>Pseudomonadota</taxon>
        <taxon>Betaproteobacteria</taxon>
        <taxon>Burkholderiales</taxon>
        <taxon>Alcaligenaceae</taxon>
        <taxon>Corticimicrobacter</taxon>
    </lineage>
</organism>
<evidence type="ECO:0000256" key="1">
    <source>
        <dbReference type="ARBA" id="ARBA00023224"/>
    </source>
</evidence>
<dbReference type="Gene3D" id="1.20.120.30">
    <property type="entry name" value="Aspartate receptor, ligand-binding domain"/>
    <property type="match status" value="1"/>
</dbReference>
<dbReference type="PROSITE" id="PS50111">
    <property type="entry name" value="CHEMOTAXIS_TRANSDUC_2"/>
    <property type="match status" value="1"/>
</dbReference>
<dbReference type="SUPFAM" id="SSF58104">
    <property type="entry name" value="Methyl-accepting chemotaxis protein (MCP) signaling domain"/>
    <property type="match status" value="1"/>
</dbReference>
<keyword evidence="1 2" id="KW-0807">Transducer</keyword>
<accession>A0A2V1JXI9</accession>
<feature type="domain" description="Methyl-accepting transducer" evidence="4">
    <location>
        <begin position="87"/>
        <end position="240"/>
    </location>
</feature>
<feature type="coiled-coil region" evidence="3">
    <location>
        <begin position="72"/>
        <end position="137"/>
    </location>
</feature>
<evidence type="ECO:0000259" key="4">
    <source>
        <dbReference type="PROSITE" id="PS50111"/>
    </source>
</evidence>
<dbReference type="GO" id="GO:0016020">
    <property type="term" value="C:membrane"/>
    <property type="evidence" value="ECO:0007669"/>
    <property type="project" value="InterPro"/>
</dbReference>
<keyword evidence="6" id="KW-1185">Reference proteome</keyword>
<evidence type="ECO:0000256" key="2">
    <source>
        <dbReference type="PROSITE-ProRule" id="PRU00284"/>
    </source>
</evidence>
<dbReference type="EMBL" id="QETA01000005">
    <property type="protein sequence ID" value="PWF22214.1"/>
    <property type="molecule type" value="Genomic_DNA"/>
</dbReference>
<dbReference type="AlphaFoldDB" id="A0A2V1JXI9"/>
<dbReference type="Pfam" id="PF00015">
    <property type="entry name" value="MCPsignal"/>
    <property type="match status" value="1"/>
</dbReference>
<sequence>MWVSAKWKKECLELRTELAALKAELPTLPTAQSGHDHGSNAVGVAGLCRSQLMGSHMLQGIGAGMVSSADMLLAERQKLANLTEIFDQAKEAIQRLNRRSALVMEHTTTSTQTAVSLDRTAQDIQKLVSNIQEIADQTNLLALNAAIEAARAGPAGRGFAVVAGEVRHLAGKVAEASTGIQALVLKVSTETAAIRNVVEATTRCAHDIAASSQQIDSEVGAVIHRSERMQHVIHHTTTVSFLNSVKLDHAIWKNRVYQHIVDGDFNAALSTHTACRLGKWYYEGYGAQHYSRRAGFVAIEKPHAEVHQHGQAALEAAGQGDGEGMLSHLVAMERASDRVAQAIDRLQQEVL</sequence>
<evidence type="ECO:0000313" key="6">
    <source>
        <dbReference type="Proteomes" id="UP000245212"/>
    </source>
</evidence>
<dbReference type="Proteomes" id="UP000245212">
    <property type="component" value="Unassembled WGS sequence"/>
</dbReference>
<evidence type="ECO:0000256" key="3">
    <source>
        <dbReference type="SAM" id="Coils"/>
    </source>
</evidence>
<dbReference type="Pfam" id="PF13682">
    <property type="entry name" value="CZB"/>
    <property type="match status" value="1"/>
</dbReference>
<reference evidence="6" key="1">
    <citation type="submission" date="2018-05" db="EMBL/GenBank/DDBJ databases">
        <authorList>
            <person name="Li Y."/>
        </authorList>
    </citation>
    <scope>NUCLEOTIDE SEQUENCE [LARGE SCALE GENOMIC DNA]</scope>
    <source>
        <strain evidence="6">3d-2-2</strain>
    </source>
</reference>
<gene>
    <name evidence="5" type="ORF">DD235_12600</name>
</gene>